<dbReference type="EMBL" id="SDRB02007730">
    <property type="protein sequence ID" value="THG10709.1"/>
    <property type="molecule type" value="Genomic_DNA"/>
</dbReference>
<dbReference type="Proteomes" id="UP000306102">
    <property type="component" value="Unassembled WGS sequence"/>
</dbReference>
<keyword evidence="3" id="KW-0812">Transmembrane</keyword>
<evidence type="ECO:0000256" key="1">
    <source>
        <dbReference type="ARBA" id="ARBA00022723"/>
    </source>
</evidence>
<keyword evidence="1" id="KW-0479">Metal-binding</keyword>
<name>A0A4S4E442_CAMSN</name>
<sequence length="174" mass="19682">MVLRWGRCVYNNIQKFIQFQLTVNVTALVINFEAAASSGEVPLTTVQLLWVNLIMDKLGALALATDQPINDLMKKKPVGRFDPLITNVMWRNLLAQAFFVLCQVFNTFNARKLEAKNVFTGILKNKLCLGIVGITIVLQVVILEFLKKLTNTERLNWVQWMACIIIAAMSWPIG</sequence>
<evidence type="ECO:0000313" key="6">
    <source>
        <dbReference type="Proteomes" id="UP000306102"/>
    </source>
</evidence>
<dbReference type="SUPFAM" id="SSF81665">
    <property type="entry name" value="Calcium ATPase, transmembrane domain M"/>
    <property type="match status" value="1"/>
</dbReference>
<dbReference type="GO" id="GO:0005388">
    <property type="term" value="F:P-type calcium transporter activity"/>
    <property type="evidence" value="ECO:0007669"/>
    <property type="project" value="TreeGrafter"/>
</dbReference>
<dbReference type="InterPro" id="IPR023298">
    <property type="entry name" value="ATPase_P-typ_TM_dom_sf"/>
</dbReference>
<organism evidence="5 6">
    <name type="scientific">Camellia sinensis var. sinensis</name>
    <name type="common">China tea</name>
    <dbReference type="NCBI Taxonomy" id="542762"/>
    <lineage>
        <taxon>Eukaryota</taxon>
        <taxon>Viridiplantae</taxon>
        <taxon>Streptophyta</taxon>
        <taxon>Embryophyta</taxon>
        <taxon>Tracheophyta</taxon>
        <taxon>Spermatophyta</taxon>
        <taxon>Magnoliopsida</taxon>
        <taxon>eudicotyledons</taxon>
        <taxon>Gunneridae</taxon>
        <taxon>Pentapetalae</taxon>
        <taxon>asterids</taxon>
        <taxon>Ericales</taxon>
        <taxon>Theaceae</taxon>
        <taxon>Camellia</taxon>
    </lineage>
</organism>
<keyword evidence="3" id="KW-0472">Membrane</keyword>
<feature type="transmembrane region" description="Helical" evidence="3">
    <location>
        <begin position="157"/>
        <end position="173"/>
    </location>
</feature>
<evidence type="ECO:0000259" key="4">
    <source>
        <dbReference type="Pfam" id="PF00689"/>
    </source>
</evidence>
<feature type="transmembrane region" description="Helical" evidence="3">
    <location>
        <begin position="127"/>
        <end position="145"/>
    </location>
</feature>
<keyword evidence="2" id="KW-0460">Magnesium</keyword>
<dbReference type="InterPro" id="IPR006068">
    <property type="entry name" value="ATPase_P-typ_cation-transptr_C"/>
</dbReference>
<proteinExistence type="predicted"/>
<feature type="domain" description="Cation-transporting P-type ATPase C-terminal" evidence="4">
    <location>
        <begin position="41"/>
        <end position="100"/>
    </location>
</feature>
<dbReference type="GO" id="GO:0005886">
    <property type="term" value="C:plasma membrane"/>
    <property type="evidence" value="ECO:0007669"/>
    <property type="project" value="TreeGrafter"/>
</dbReference>
<dbReference type="GO" id="GO:0046872">
    <property type="term" value="F:metal ion binding"/>
    <property type="evidence" value="ECO:0007669"/>
    <property type="project" value="UniProtKB-KW"/>
</dbReference>
<gene>
    <name evidence="5" type="ORF">TEA_025078</name>
</gene>
<dbReference type="AlphaFoldDB" id="A0A4S4E442"/>
<dbReference type="PANTHER" id="PTHR24093:SF434">
    <property type="entry name" value="CALCIUM-TRANSPORTING ATPASE 13, PLASMA MEMBRANE-TYPE-RELATED"/>
    <property type="match status" value="1"/>
</dbReference>
<keyword evidence="6" id="KW-1185">Reference proteome</keyword>
<evidence type="ECO:0000256" key="3">
    <source>
        <dbReference type="SAM" id="Phobius"/>
    </source>
</evidence>
<keyword evidence="3" id="KW-1133">Transmembrane helix</keyword>
<dbReference type="Pfam" id="PF00689">
    <property type="entry name" value="Cation_ATPase_C"/>
    <property type="match status" value="1"/>
</dbReference>
<dbReference type="Gene3D" id="1.20.1110.10">
    <property type="entry name" value="Calcium-transporting ATPase, transmembrane domain"/>
    <property type="match status" value="2"/>
</dbReference>
<accession>A0A4S4E442</accession>
<evidence type="ECO:0000256" key="2">
    <source>
        <dbReference type="ARBA" id="ARBA00022842"/>
    </source>
</evidence>
<comment type="caution">
    <text evidence="5">The sequence shown here is derived from an EMBL/GenBank/DDBJ whole genome shotgun (WGS) entry which is preliminary data.</text>
</comment>
<dbReference type="STRING" id="542762.A0A4S4E442"/>
<reference evidence="5 6" key="1">
    <citation type="journal article" date="2018" name="Proc. Natl. Acad. Sci. U.S.A.">
        <title>Draft genome sequence of Camellia sinensis var. sinensis provides insights into the evolution of the tea genome and tea quality.</title>
        <authorList>
            <person name="Wei C."/>
            <person name="Yang H."/>
            <person name="Wang S."/>
            <person name="Zhao J."/>
            <person name="Liu C."/>
            <person name="Gao L."/>
            <person name="Xia E."/>
            <person name="Lu Y."/>
            <person name="Tai Y."/>
            <person name="She G."/>
            <person name="Sun J."/>
            <person name="Cao H."/>
            <person name="Tong W."/>
            <person name="Gao Q."/>
            <person name="Li Y."/>
            <person name="Deng W."/>
            <person name="Jiang X."/>
            <person name="Wang W."/>
            <person name="Chen Q."/>
            <person name="Zhang S."/>
            <person name="Li H."/>
            <person name="Wu J."/>
            <person name="Wang P."/>
            <person name="Li P."/>
            <person name="Shi C."/>
            <person name="Zheng F."/>
            <person name="Jian J."/>
            <person name="Huang B."/>
            <person name="Shan D."/>
            <person name="Shi M."/>
            <person name="Fang C."/>
            <person name="Yue Y."/>
            <person name="Li F."/>
            <person name="Li D."/>
            <person name="Wei S."/>
            <person name="Han B."/>
            <person name="Jiang C."/>
            <person name="Yin Y."/>
            <person name="Xia T."/>
            <person name="Zhang Z."/>
            <person name="Bennetzen J.L."/>
            <person name="Zhao S."/>
            <person name="Wan X."/>
        </authorList>
    </citation>
    <scope>NUCLEOTIDE SEQUENCE [LARGE SCALE GENOMIC DNA]</scope>
    <source>
        <strain evidence="6">cv. Shuchazao</strain>
        <tissue evidence="5">Leaf</tissue>
    </source>
</reference>
<evidence type="ECO:0000313" key="5">
    <source>
        <dbReference type="EMBL" id="THG10709.1"/>
    </source>
</evidence>
<protein>
    <recommendedName>
        <fullName evidence="4">Cation-transporting P-type ATPase C-terminal domain-containing protein</fullName>
    </recommendedName>
</protein>
<dbReference type="PANTHER" id="PTHR24093">
    <property type="entry name" value="CATION TRANSPORTING ATPASE"/>
    <property type="match status" value="1"/>
</dbReference>